<evidence type="ECO:0000256" key="6">
    <source>
        <dbReference type="ARBA" id="ARBA00022837"/>
    </source>
</evidence>
<keyword evidence="6" id="KW-0106">Calcium</keyword>
<dbReference type="Pfam" id="PF07519">
    <property type="entry name" value="Tannase"/>
    <property type="match status" value="1"/>
</dbReference>
<evidence type="ECO:0000313" key="9">
    <source>
        <dbReference type="EMBL" id="TGO44555.1"/>
    </source>
</evidence>
<name>A0A4Z1H6W1_9HELO</name>
<dbReference type="PANTHER" id="PTHR33938">
    <property type="entry name" value="FERULOYL ESTERASE B-RELATED"/>
    <property type="match status" value="1"/>
</dbReference>
<keyword evidence="5 8" id="KW-0378">Hydrolase</keyword>
<evidence type="ECO:0000256" key="8">
    <source>
        <dbReference type="RuleBase" id="RU361238"/>
    </source>
</evidence>
<keyword evidence="10" id="KW-1185">Reference proteome</keyword>
<organism evidence="9 10">
    <name type="scientific">Botryotinia convoluta</name>
    <dbReference type="NCBI Taxonomy" id="54673"/>
    <lineage>
        <taxon>Eukaryota</taxon>
        <taxon>Fungi</taxon>
        <taxon>Dikarya</taxon>
        <taxon>Ascomycota</taxon>
        <taxon>Pezizomycotina</taxon>
        <taxon>Leotiomycetes</taxon>
        <taxon>Helotiales</taxon>
        <taxon>Sclerotiniaceae</taxon>
        <taxon>Botryotinia</taxon>
    </lineage>
</organism>
<dbReference type="Proteomes" id="UP000297527">
    <property type="component" value="Unassembled WGS sequence"/>
</dbReference>
<evidence type="ECO:0000256" key="4">
    <source>
        <dbReference type="ARBA" id="ARBA00022729"/>
    </source>
</evidence>
<evidence type="ECO:0000256" key="1">
    <source>
        <dbReference type="ARBA" id="ARBA00006249"/>
    </source>
</evidence>
<comment type="caution">
    <text evidence="9">The sequence shown here is derived from an EMBL/GenBank/DDBJ whole genome shotgun (WGS) entry which is preliminary data.</text>
</comment>
<evidence type="ECO:0000256" key="3">
    <source>
        <dbReference type="ARBA" id="ARBA00022723"/>
    </source>
</evidence>
<keyword evidence="7" id="KW-1015">Disulfide bond</keyword>
<dbReference type="EC" id="3.1.1.-" evidence="8"/>
<dbReference type="OrthoDB" id="3039123at2759"/>
<evidence type="ECO:0000256" key="2">
    <source>
        <dbReference type="ARBA" id="ARBA00022487"/>
    </source>
</evidence>
<comment type="similarity">
    <text evidence="1 8">Belongs to the tannase family.</text>
</comment>
<evidence type="ECO:0000313" key="10">
    <source>
        <dbReference type="Proteomes" id="UP000297527"/>
    </source>
</evidence>
<dbReference type="PANTHER" id="PTHR33938:SF2">
    <property type="entry name" value="CARBOXYLIC ESTER HYDROLASE"/>
    <property type="match status" value="1"/>
</dbReference>
<accession>A0A4Z1H6W1</accession>
<dbReference type="EMBL" id="PQXN01000497">
    <property type="protein sequence ID" value="TGO44555.1"/>
    <property type="molecule type" value="Genomic_DNA"/>
</dbReference>
<evidence type="ECO:0000256" key="7">
    <source>
        <dbReference type="ARBA" id="ARBA00023157"/>
    </source>
</evidence>
<dbReference type="GO" id="GO:0046872">
    <property type="term" value="F:metal ion binding"/>
    <property type="evidence" value="ECO:0007669"/>
    <property type="project" value="UniProtKB-KW"/>
</dbReference>
<protein>
    <recommendedName>
        <fullName evidence="8">Carboxylic ester hydrolase</fullName>
        <ecNumber evidence="8">3.1.1.-</ecNumber>
    </recommendedName>
</protein>
<dbReference type="InterPro" id="IPR029058">
    <property type="entry name" value="AB_hydrolase_fold"/>
</dbReference>
<keyword evidence="4" id="KW-0732">Signal</keyword>
<dbReference type="InterPro" id="IPR011118">
    <property type="entry name" value="Tannase/feruloyl_esterase"/>
</dbReference>
<keyword evidence="3" id="KW-0479">Metal-binding</keyword>
<dbReference type="SUPFAM" id="SSF53474">
    <property type="entry name" value="alpha/beta-Hydrolases"/>
    <property type="match status" value="1"/>
</dbReference>
<reference evidence="9 10" key="1">
    <citation type="submission" date="2017-12" db="EMBL/GenBank/DDBJ databases">
        <title>Comparative genomics of Botrytis spp.</title>
        <authorList>
            <person name="Valero-Jimenez C.A."/>
            <person name="Tapia P."/>
            <person name="Veloso J."/>
            <person name="Silva-Moreno E."/>
            <person name="Staats M."/>
            <person name="Valdes J.H."/>
            <person name="Van Kan J.A.L."/>
        </authorList>
    </citation>
    <scope>NUCLEOTIDE SEQUENCE [LARGE SCALE GENOMIC DNA]</scope>
    <source>
        <strain evidence="9 10">MUCL11595</strain>
    </source>
</reference>
<keyword evidence="2" id="KW-0719">Serine esterase</keyword>
<dbReference type="GO" id="GO:0030600">
    <property type="term" value="F:feruloyl esterase activity"/>
    <property type="evidence" value="ECO:0007669"/>
    <property type="project" value="UniProtKB-ARBA"/>
</dbReference>
<evidence type="ECO:0000256" key="5">
    <source>
        <dbReference type="ARBA" id="ARBA00022801"/>
    </source>
</evidence>
<gene>
    <name evidence="9" type="ORF">BCON_0499g00010</name>
</gene>
<sequence>MKATPLVLSAATAAGATKNCSILTIASLLPSNSTVFYANHYPAYYNFTPPAADNYGVATSPTGIQAYELPLAACVAQANITLPNNTQHSVGIILLDEYLGHEGNNGSFGYHNEQALQNWGHAALHDAVVNGKTVTEGYYEQNISYSYYRGCSAGGKQGLKEVQACPDDFDGVIAGSPAWWTTHQQLWNVMKAVASEMVKQCDPQDGVVDSIIQNPFGCVFDITTLTCNGTQANTSCLTSPQIRTFNKLFNPWVEANDTYIFPGFTLGTEVGSPSIDSTFMTYIQFMLQLGGDWTYEDWNSEESLSLSQTH</sequence>
<dbReference type="AlphaFoldDB" id="A0A4Z1H6W1"/>
<proteinExistence type="inferred from homology"/>